<dbReference type="AlphaFoldDB" id="A0A482VS72"/>
<evidence type="ECO:0000313" key="2">
    <source>
        <dbReference type="EMBL" id="RZC35526.1"/>
    </source>
</evidence>
<protein>
    <submittedName>
        <fullName evidence="2">Uncharacterized protein</fullName>
    </submittedName>
</protein>
<dbReference type="EMBL" id="QDEB01070146">
    <property type="protein sequence ID" value="RZC35526.1"/>
    <property type="molecule type" value="Genomic_DNA"/>
</dbReference>
<name>A0A482VS72_ASBVE</name>
<proteinExistence type="predicted"/>
<dbReference type="Proteomes" id="UP000292052">
    <property type="component" value="Unassembled WGS sequence"/>
</dbReference>
<gene>
    <name evidence="2" type="ORF">BDFB_012133</name>
</gene>
<evidence type="ECO:0000313" key="3">
    <source>
        <dbReference type="Proteomes" id="UP000292052"/>
    </source>
</evidence>
<organism evidence="2 3">
    <name type="scientific">Asbolus verrucosus</name>
    <name type="common">Desert ironclad beetle</name>
    <dbReference type="NCBI Taxonomy" id="1661398"/>
    <lineage>
        <taxon>Eukaryota</taxon>
        <taxon>Metazoa</taxon>
        <taxon>Ecdysozoa</taxon>
        <taxon>Arthropoda</taxon>
        <taxon>Hexapoda</taxon>
        <taxon>Insecta</taxon>
        <taxon>Pterygota</taxon>
        <taxon>Neoptera</taxon>
        <taxon>Endopterygota</taxon>
        <taxon>Coleoptera</taxon>
        <taxon>Polyphaga</taxon>
        <taxon>Cucujiformia</taxon>
        <taxon>Tenebrionidae</taxon>
        <taxon>Pimeliinae</taxon>
        <taxon>Asbolus</taxon>
    </lineage>
</organism>
<dbReference type="OrthoDB" id="10349207at2759"/>
<sequence>MTSVRGHLGHTQPASIGSARSFLTREGRHFIPHSVGRDGSFPGKVTTRTGTESPKLDRRARHIFSNRAPHSTTFL</sequence>
<comment type="caution">
    <text evidence="2">The sequence shown here is derived from an EMBL/GenBank/DDBJ whole genome shotgun (WGS) entry which is preliminary data.</text>
</comment>
<feature type="region of interest" description="Disordered" evidence="1">
    <location>
        <begin position="1"/>
        <end position="58"/>
    </location>
</feature>
<reference evidence="2 3" key="1">
    <citation type="submission" date="2017-03" db="EMBL/GenBank/DDBJ databases">
        <title>Genome of the blue death feigning beetle - Asbolus verrucosus.</title>
        <authorList>
            <person name="Rider S.D."/>
        </authorList>
    </citation>
    <scope>NUCLEOTIDE SEQUENCE [LARGE SCALE GENOMIC DNA]</scope>
    <source>
        <strain evidence="2">Butters</strain>
        <tissue evidence="2">Head and leg muscle</tissue>
    </source>
</reference>
<accession>A0A482VS72</accession>
<evidence type="ECO:0000256" key="1">
    <source>
        <dbReference type="SAM" id="MobiDB-lite"/>
    </source>
</evidence>
<keyword evidence="3" id="KW-1185">Reference proteome</keyword>